<sequence>MYQLWISKLGNILIGLYPNQRVGDELNWTNEEYISNNPHCNKSCKRDELRFDQRKKQLRDLLLGMHDLWRYLEHNNGSHILQSGLLEEIHSYVKDVYINPVEIKLTKDLDKNIRCLTESLRTMQVAIWSICCERTEYSIGPEFHKILVDVQIVIYGLEALICCSVENGVDHYWEVLNMV</sequence>
<proteinExistence type="predicted"/>
<organism evidence="1 2">
    <name type="scientific">[Candida] anglica</name>
    <dbReference type="NCBI Taxonomy" id="148631"/>
    <lineage>
        <taxon>Eukaryota</taxon>
        <taxon>Fungi</taxon>
        <taxon>Dikarya</taxon>
        <taxon>Ascomycota</taxon>
        <taxon>Saccharomycotina</taxon>
        <taxon>Pichiomycetes</taxon>
        <taxon>Debaryomycetaceae</taxon>
        <taxon>Kurtzmaniella</taxon>
    </lineage>
</organism>
<keyword evidence="2" id="KW-1185">Reference proteome</keyword>
<accession>A0ABP0E6K2</accession>
<evidence type="ECO:0000313" key="2">
    <source>
        <dbReference type="Proteomes" id="UP001497600"/>
    </source>
</evidence>
<name>A0ABP0E6K2_9ASCO</name>
<evidence type="ECO:0000313" key="1">
    <source>
        <dbReference type="EMBL" id="CAK7894258.1"/>
    </source>
</evidence>
<protein>
    <submittedName>
        <fullName evidence="1">Uncharacterized protein</fullName>
    </submittedName>
</protein>
<reference evidence="1 2" key="1">
    <citation type="submission" date="2024-01" db="EMBL/GenBank/DDBJ databases">
        <authorList>
            <consortium name="Genoscope - CEA"/>
            <person name="William W."/>
        </authorList>
    </citation>
    <scope>NUCLEOTIDE SEQUENCE [LARGE SCALE GENOMIC DNA]</scope>
    <source>
        <strain evidence="1 2">29B2s-10</strain>
    </source>
</reference>
<dbReference type="EMBL" id="OZ004253">
    <property type="protein sequence ID" value="CAK7894258.1"/>
    <property type="molecule type" value="Genomic_DNA"/>
</dbReference>
<gene>
    <name evidence="1" type="ORF">CAAN4_A11617</name>
</gene>
<dbReference type="Proteomes" id="UP001497600">
    <property type="component" value="Chromosome A"/>
</dbReference>